<proteinExistence type="predicted"/>
<organism evidence="2 3">
    <name type="scientific">Kribbella karoonensis</name>
    <dbReference type="NCBI Taxonomy" id="324851"/>
    <lineage>
        <taxon>Bacteria</taxon>
        <taxon>Bacillati</taxon>
        <taxon>Actinomycetota</taxon>
        <taxon>Actinomycetes</taxon>
        <taxon>Propionibacteriales</taxon>
        <taxon>Kribbellaceae</taxon>
        <taxon>Kribbella</taxon>
    </lineage>
</organism>
<dbReference type="Pfam" id="PF19953">
    <property type="entry name" value="EACC1"/>
    <property type="match status" value="1"/>
</dbReference>
<reference evidence="2 3" key="1">
    <citation type="journal article" date="2019" name="Int. J. Syst. Evol. Microbiol.">
        <title>The Global Catalogue of Microorganisms (GCM) 10K type strain sequencing project: providing services to taxonomists for standard genome sequencing and annotation.</title>
        <authorList>
            <consortium name="The Broad Institute Genomics Platform"/>
            <consortium name="The Broad Institute Genome Sequencing Center for Infectious Disease"/>
            <person name="Wu L."/>
            <person name="Ma J."/>
        </authorList>
    </citation>
    <scope>NUCLEOTIDE SEQUENCE [LARGE SCALE GENOMIC DNA]</scope>
    <source>
        <strain evidence="2 3">JCM 14304</strain>
    </source>
</reference>
<dbReference type="EMBL" id="BAAAND010000012">
    <property type="protein sequence ID" value="GAA1612934.1"/>
    <property type="molecule type" value="Genomic_DNA"/>
</dbReference>
<evidence type="ECO:0000313" key="3">
    <source>
        <dbReference type="Proteomes" id="UP001500190"/>
    </source>
</evidence>
<dbReference type="InterPro" id="IPR045428">
    <property type="entry name" value="EACC1"/>
</dbReference>
<sequence length="114" mass="12002">MDVDIRIAGGSDDDLGALRDWLSAEDELRGHIRTVDAPIGETELGSLPELLTVACGAGGAGTALATALITWLKTRRTSAKLTVESGGRSVTLDIKTVEDVRPLLHDILDSVHGN</sequence>
<keyword evidence="1" id="KW-0812">Transmembrane</keyword>
<dbReference type="RefSeq" id="WP_344200635.1">
    <property type="nucleotide sequence ID" value="NZ_BAAAND010000012.1"/>
</dbReference>
<evidence type="ECO:0000313" key="2">
    <source>
        <dbReference type="EMBL" id="GAA1612934.1"/>
    </source>
</evidence>
<gene>
    <name evidence="2" type="ORF">GCM10009742_75180</name>
</gene>
<keyword evidence="3" id="KW-1185">Reference proteome</keyword>
<evidence type="ECO:0000256" key="1">
    <source>
        <dbReference type="SAM" id="Phobius"/>
    </source>
</evidence>
<accession>A0ABN2ENK7</accession>
<feature type="transmembrane region" description="Helical" evidence="1">
    <location>
        <begin position="50"/>
        <end position="72"/>
    </location>
</feature>
<name>A0ABN2ENK7_9ACTN</name>
<protein>
    <submittedName>
        <fullName evidence="2">Uncharacterized protein</fullName>
    </submittedName>
</protein>
<keyword evidence="1" id="KW-0472">Membrane</keyword>
<dbReference type="Proteomes" id="UP001500190">
    <property type="component" value="Unassembled WGS sequence"/>
</dbReference>
<keyword evidence="1" id="KW-1133">Transmembrane helix</keyword>
<comment type="caution">
    <text evidence="2">The sequence shown here is derived from an EMBL/GenBank/DDBJ whole genome shotgun (WGS) entry which is preliminary data.</text>
</comment>